<accession>C5DSR1</accession>
<evidence type="ECO:0000259" key="2">
    <source>
        <dbReference type="Pfam" id="PF00472"/>
    </source>
</evidence>
<dbReference type="GO" id="GO:0004045">
    <property type="term" value="F:peptidyl-tRNA hydrolase activity"/>
    <property type="evidence" value="ECO:0007669"/>
    <property type="project" value="TreeGrafter"/>
</dbReference>
<dbReference type="InterPro" id="IPR000352">
    <property type="entry name" value="Pep_chain_release_fac_I"/>
</dbReference>
<sequence>MMQHVWKRLLSSKIEPALQSASKWVEQLDLRKVPVNLFAVRFDRASGPGGQNVNKVNSKCTLMLYNFSNCSWLPQEVRSQILQKSRYYARSSDSIVIQASESRSRESNKKLALEKFVNHIKEVCWFPKPTEDTTIAKWDQIKRSSHEKRLNNKKMHSDKKKLRKSKDFF</sequence>
<name>C5DSR1_ZYGRC</name>
<proteinExistence type="predicted"/>
<dbReference type="KEGG" id="zro:ZYRO0C02310g"/>
<feature type="domain" description="Prokaryotic-type class I peptide chain release factors" evidence="2">
    <location>
        <begin position="34"/>
        <end position="163"/>
    </location>
</feature>
<feature type="compositionally biased region" description="Basic residues" evidence="1">
    <location>
        <begin position="151"/>
        <end position="169"/>
    </location>
</feature>
<dbReference type="InParanoid" id="C5DSR1"/>
<evidence type="ECO:0000256" key="1">
    <source>
        <dbReference type="SAM" id="MobiDB-lite"/>
    </source>
</evidence>
<dbReference type="Gene3D" id="3.30.160.20">
    <property type="match status" value="1"/>
</dbReference>
<dbReference type="SUPFAM" id="SSF110916">
    <property type="entry name" value="Peptidyl-tRNA hydrolase domain-like"/>
    <property type="match status" value="1"/>
</dbReference>
<organism evidence="3 4">
    <name type="scientific">Zygosaccharomyces rouxii (strain ATCC 2623 / CBS 732 / NBRC 1130 / NCYC 568 / NRRL Y-229)</name>
    <dbReference type="NCBI Taxonomy" id="559307"/>
    <lineage>
        <taxon>Eukaryota</taxon>
        <taxon>Fungi</taxon>
        <taxon>Dikarya</taxon>
        <taxon>Ascomycota</taxon>
        <taxon>Saccharomycotina</taxon>
        <taxon>Saccharomycetes</taxon>
        <taxon>Saccharomycetales</taxon>
        <taxon>Saccharomycetaceae</taxon>
        <taxon>Zygosaccharomyces</taxon>
    </lineage>
</organism>
<dbReference type="GO" id="GO:0005762">
    <property type="term" value="C:mitochondrial large ribosomal subunit"/>
    <property type="evidence" value="ECO:0007669"/>
    <property type="project" value="TreeGrafter"/>
</dbReference>
<evidence type="ECO:0000313" key="3">
    <source>
        <dbReference type="EMBL" id="CAR26822.1"/>
    </source>
</evidence>
<dbReference type="PANTHER" id="PTHR11075:SF54">
    <property type="entry name" value="LARGE RIBOSOMAL SUBUNIT PROTEIN ML62"/>
    <property type="match status" value="1"/>
</dbReference>
<keyword evidence="4" id="KW-1185">Reference proteome</keyword>
<dbReference type="Proteomes" id="UP000008536">
    <property type="component" value="Chromosome C"/>
</dbReference>
<gene>
    <name evidence="3" type="ordered locus">ZYRO0C02310g</name>
</gene>
<protein>
    <submittedName>
        <fullName evidence="3">ZYRO0C02310p</fullName>
    </submittedName>
</protein>
<evidence type="ECO:0000313" key="4">
    <source>
        <dbReference type="Proteomes" id="UP000008536"/>
    </source>
</evidence>
<feature type="region of interest" description="Disordered" evidence="1">
    <location>
        <begin position="146"/>
        <end position="169"/>
    </location>
</feature>
<dbReference type="STRING" id="559307.C5DSR1"/>
<dbReference type="FunCoup" id="C5DSR1">
    <property type="interactions" value="260"/>
</dbReference>
<dbReference type="AlphaFoldDB" id="C5DSR1"/>
<dbReference type="GO" id="GO:0070126">
    <property type="term" value="P:mitochondrial translational termination"/>
    <property type="evidence" value="ECO:0007669"/>
    <property type="project" value="TreeGrafter"/>
</dbReference>
<dbReference type="EMBL" id="CU928175">
    <property type="protein sequence ID" value="CAR26822.1"/>
    <property type="molecule type" value="Genomic_DNA"/>
</dbReference>
<dbReference type="InterPro" id="IPR052104">
    <property type="entry name" value="Mito_Release_Factor_mL62"/>
</dbReference>
<reference evidence="3 4" key="1">
    <citation type="journal article" date="2009" name="Genome Res.">
        <title>Comparative genomics of protoploid Saccharomycetaceae.</title>
        <authorList>
            <consortium name="The Genolevures Consortium"/>
            <person name="Souciet J.-L."/>
            <person name="Dujon B."/>
            <person name="Gaillardin C."/>
            <person name="Johnston M."/>
            <person name="Baret P.V."/>
            <person name="Cliften P."/>
            <person name="Sherman D.J."/>
            <person name="Weissenbach J."/>
            <person name="Westhof E."/>
            <person name="Wincker P."/>
            <person name="Jubin C."/>
            <person name="Poulain J."/>
            <person name="Barbe V."/>
            <person name="Segurens B."/>
            <person name="Artiguenave F."/>
            <person name="Anthouard V."/>
            <person name="Vacherie B."/>
            <person name="Val M.-E."/>
            <person name="Fulton R.S."/>
            <person name="Minx P."/>
            <person name="Wilson R."/>
            <person name="Durrens P."/>
            <person name="Jean G."/>
            <person name="Marck C."/>
            <person name="Martin T."/>
            <person name="Nikolski M."/>
            <person name="Rolland T."/>
            <person name="Seret M.-L."/>
            <person name="Casaregola S."/>
            <person name="Despons L."/>
            <person name="Fairhead C."/>
            <person name="Fischer G."/>
            <person name="Lafontaine I."/>
            <person name="Leh V."/>
            <person name="Lemaire M."/>
            <person name="de Montigny J."/>
            <person name="Neuveglise C."/>
            <person name="Thierry A."/>
            <person name="Blanc-Lenfle I."/>
            <person name="Bleykasten C."/>
            <person name="Diffels J."/>
            <person name="Fritsch E."/>
            <person name="Frangeul L."/>
            <person name="Goeffon A."/>
            <person name="Jauniaux N."/>
            <person name="Kachouri-Lafond R."/>
            <person name="Payen C."/>
            <person name="Potier S."/>
            <person name="Pribylova L."/>
            <person name="Ozanne C."/>
            <person name="Richard G.-F."/>
            <person name="Sacerdot C."/>
            <person name="Straub M.-L."/>
            <person name="Talla E."/>
        </authorList>
    </citation>
    <scope>NUCLEOTIDE SEQUENCE [LARGE SCALE GENOMIC DNA]</scope>
    <source>
        <strain evidence="3 4">ATCC 2623 / CBS 732 / BCRC 21506 / NBRC 1130 / NCYC 568 / NRRL Y-229</strain>
    </source>
</reference>
<dbReference type="PANTHER" id="PTHR11075">
    <property type="entry name" value="PEPTIDE CHAIN RELEASE FACTOR"/>
    <property type="match status" value="1"/>
</dbReference>
<dbReference type="HOGENOM" id="CLU_089470_0_1_1"/>
<dbReference type="Pfam" id="PF00472">
    <property type="entry name" value="RF-1"/>
    <property type="match status" value="1"/>
</dbReference>
<dbReference type="GO" id="GO:0016150">
    <property type="term" value="F:translation release factor activity, codon nonspecific"/>
    <property type="evidence" value="ECO:0007669"/>
    <property type="project" value="TreeGrafter"/>
</dbReference>